<dbReference type="Gene3D" id="3.40.1370.10">
    <property type="match status" value="1"/>
</dbReference>
<dbReference type="GO" id="GO:0003735">
    <property type="term" value="F:structural constituent of ribosome"/>
    <property type="evidence" value="ECO:0007669"/>
    <property type="project" value="InterPro"/>
</dbReference>
<dbReference type="PANTHER" id="PTHR10746">
    <property type="entry name" value="50S RIBOSOMAL PROTEIN L4"/>
    <property type="match status" value="1"/>
</dbReference>
<evidence type="ECO:0000256" key="2">
    <source>
        <dbReference type="ARBA" id="ARBA00022730"/>
    </source>
</evidence>
<dbReference type="Pfam" id="PF00573">
    <property type="entry name" value="Ribosomal_L4"/>
    <property type="match status" value="1"/>
</dbReference>
<keyword evidence="4 10" id="KW-0689">Ribosomal protein</keyword>
<keyword evidence="2" id="KW-0699">rRNA-binding</keyword>
<evidence type="ECO:0000256" key="1">
    <source>
        <dbReference type="ARBA" id="ARBA00010528"/>
    </source>
</evidence>
<dbReference type="GO" id="GO:0005840">
    <property type="term" value="C:ribosome"/>
    <property type="evidence" value="ECO:0007669"/>
    <property type="project" value="UniProtKB-KW"/>
</dbReference>
<keyword evidence="3" id="KW-0694">RNA-binding</keyword>
<dbReference type="GO" id="GO:0019843">
    <property type="term" value="F:rRNA binding"/>
    <property type="evidence" value="ECO:0007669"/>
    <property type="project" value="UniProtKB-KW"/>
</dbReference>
<protein>
    <recommendedName>
        <fullName evidence="7">Large ribosomal subunit protein uL4</fullName>
    </recommendedName>
    <alternativeName>
        <fullName evidence="8">50S ribosomal protein L4</fullName>
    </alternativeName>
    <alternativeName>
        <fullName evidence="6">Large ribosomal subunit protein uL4c</fullName>
    </alternativeName>
</protein>
<comment type="similarity">
    <text evidence="1">Belongs to the universal ribosomal protein uL4 family.</text>
</comment>
<evidence type="ECO:0000256" key="3">
    <source>
        <dbReference type="ARBA" id="ARBA00022884"/>
    </source>
</evidence>
<evidence type="ECO:0000313" key="10">
    <source>
        <dbReference type="EMBL" id="AXK60467.1"/>
    </source>
</evidence>
<evidence type="ECO:0000256" key="8">
    <source>
        <dbReference type="ARBA" id="ARBA00035462"/>
    </source>
</evidence>
<dbReference type="InterPro" id="IPR002136">
    <property type="entry name" value="Ribosomal_uL4"/>
</dbReference>
<gene>
    <name evidence="10" type="primary">rplD</name>
    <name evidence="10" type="ORF">C0J27_01740</name>
</gene>
<proteinExistence type="inferred from homology"/>
<dbReference type="RefSeq" id="WP_115585482.1">
    <property type="nucleotide sequence ID" value="NZ_CP025544.1"/>
</dbReference>
<feature type="compositionally biased region" description="Basic residues" evidence="9">
    <location>
        <begin position="67"/>
        <end position="78"/>
    </location>
</feature>
<dbReference type="InterPro" id="IPR013005">
    <property type="entry name" value="Ribosomal_uL4-like"/>
</dbReference>
<accession>A0A345ZB00</accession>
<evidence type="ECO:0000256" key="6">
    <source>
        <dbReference type="ARBA" id="ARBA00035208"/>
    </source>
</evidence>
<evidence type="ECO:0000256" key="7">
    <source>
        <dbReference type="ARBA" id="ARBA00035244"/>
    </source>
</evidence>
<name>A0A345ZB00_9BACT</name>
<dbReference type="OrthoDB" id="9803201at2"/>
<dbReference type="AlphaFoldDB" id="A0A345ZB00"/>
<dbReference type="PANTHER" id="PTHR10746:SF17">
    <property type="entry name" value="LARGE RIBOSOMAL SUBUNIT PROTEIN UL4C"/>
    <property type="match status" value="1"/>
</dbReference>
<reference evidence="10 11" key="1">
    <citation type="submission" date="2017-12" db="EMBL/GenBank/DDBJ databases">
        <title>Chromulinavorax destructans is a abundant pathogen of dominant heterotrophic picoflagllates.</title>
        <authorList>
            <person name="Deeg C.M."/>
            <person name="Zimmer M."/>
            <person name="Suttle C.A."/>
        </authorList>
    </citation>
    <scope>NUCLEOTIDE SEQUENCE [LARGE SCALE GENOMIC DNA]</scope>
    <source>
        <strain evidence="10 11">SeV1</strain>
    </source>
</reference>
<organism evidence="10 11">
    <name type="scientific">Candidatus Chromulinivorax destructor</name>
    <dbReference type="NCBI Taxonomy" id="2066483"/>
    <lineage>
        <taxon>Bacteria</taxon>
        <taxon>Candidatus Babelota</taxon>
        <taxon>Candidatus Babeliae</taxon>
        <taxon>Candidatus Babeliales</taxon>
        <taxon>Candidatus Chromulinivoraceae</taxon>
        <taxon>Candidatus Chromulinivorax</taxon>
    </lineage>
</organism>
<dbReference type="InterPro" id="IPR023574">
    <property type="entry name" value="Ribosomal_uL4_dom_sf"/>
</dbReference>
<evidence type="ECO:0000313" key="11">
    <source>
        <dbReference type="Proteomes" id="UP000254834"/>
    </source>
</evidence>
<evidence type="ECO:0000256" key="4">
    <source>
        <dbReference type="ARBA" id="ARBA00022980"/>
    </source>
</evidence>
<dbReference type="KEGG" id="cdes:C0J27_01740"/>
<dbReference type="Proteomes" id="UP000254834">
    <property type="component" value="Chromosome"/>
</dbReference>
<dbReference type="GO" id="GO:1990904">
    <property type="term" value="C:ribonucleoprotein complex"/>
    <property type="evidence" value="ECO:0007669"/>
    <property type="project" value="UniProtKB-KW"/>
</dbReference>
<sequence>MTKQDIKDTKTTADKSFAIDFLSIKDLELVVPEKDVSRSYAVWIRALLQNWRQGTVGCKGRADVARSTRKPWKQKGTGRARAGSAKSPLWRGGGVIFGPQARTRTLKITKRTKFEVMRALIATYADNNKIISLNLQLEDNKPSTKVGFAALQNIGVTGKKVSIFLQRDDYASWLSLRNLSNVQVISFDSLNAYDISNSDYLVVLKKDFSNFKDMVAQWN</sequence>
<keyword evidence="5" id="KW-0687">Ribonucleoprotein</keyword>
<keyword evidence="11" id="KW-1185">Reference proteome</keyword>
<dbReference type="NCBIfam" id="TIGR03953">
    <property type="entry name" value="rplD_bact"/>
    <property type="match status" value="1"/>
</dbReference>
<evidence type="ECO:0000256" key="5">
    <source>
        <dbReference type="ARBA" id="ARBA00023274"/>
    </source>
</evidence>
<evidence type="ECO:0000256" key="9">
    <source>
        <dbReference type="SAM" id="MobiDB-lite"/>
    </source>
</evidence>
<dbReference type="GO" id="GO:0006412">
    <property type="term" value="P:translation"/>
    <property type="evidence" value="ECO:0007669"/>
    <property type="project" value="InterPro"/>
</dbReference>
<dbReference type="EMBL" id="CP025544">
    <property type="protein sequence ID" value="AXK60467.1"/>
    <property type="molecule type" value="Genomic_DNA"/>
</dbReference>
<dbReference type="SUPFAM" id="SSF52166">
    <property type="entry name" value="Ribosomal protein L4"/>
    <property type="match status" value="1"/>
</dbReference>
<feature type="region of interest" description="Disordered" evidence="9">
    <location>
        <begin position="62"/>
        <end position="86"/>
    </location>
</feature>